<dbReference type="EMBL" id="CP005077">
    <property type="protein sequence ID" value="AGM25562.1"/>
    <property type="molecule type" value="Genomic_DNA"/>
</dbReference>
<sequence length="51" mass="5487">MYNETKGGFKMKKDCTLDCAACTCACTGKSGHKCETCNNCSSTDKHSKQGM</sequence>
<dbReference type="AlphaFoldDB" id="R4U2G3"/>
<keyword evidence="2" id="KW-1185">Reference proteome</keyword>
<evidence type="ECO:0000313" key="1">
    <source>
        <dbReference type="EMBL" id="AGM25562.1"/>
    </source>
</evidence>
<dbReference type="HOGENOM" id="CLU_3103982_0_0_14"/>
<reference evidence="1 2" key="1">
    <citation type="journal article" date="2013" name="Genome Biol. Evol.">
        <title>Complete genomes of two dipteran-associated spiroplasmas provided insights into the origin, dynamics, and impacts of viral invasion in spiroplasma.</title>
        <authorList>
            <person name="Ku C."/>
            <person name="Lo W.S."/>
            <person name="Chen L.L."/>
            <person name="Kuo C.H."/>
        </authorList>
    </citation>
    <scope>NUCLEOTIDE SEQUENCE [LARGE SCALE GENOMIC DNA]</scope>
    <source>
        <strain evidence="1 2">DF-1</strain>
    </source>
</reference>
<organism evidence="1 2">
    <name type="scientific">Spiroplasma chrysopicola DF-1</name>
    <dbReference type="NCBI Taxonomy" id="1276227"/>
    <lineage>
        <taxon>Bacteria</taxon>
        <taxon>Bacillati</taxon>
        <taxon>Mycoplasmatota</taxon>
        <taxon>Mollicutes</taxon>
        <taxon>Entomoplasmatales</taxon>
        <taxon>Spiroplasmataceae</taxon>
        <taxon>Spiroplasma</taxon>
    </lineage>
</organism>
<dbReference type="STRING" id="1276227.SCHRY_v1c09900"/>
<name>R4U2G3_9MOLU</name>
<evidence type="ECO:0000313" key="2">
    <source>
        <dbReference type="Proteomes" id="UP000013964"/>
    </source>
</evidence>
<proteinExistence type="predicted"/>
<gene>
    <name evidence="1" type="ORF">SCHRY_v1c09900</name>
</gene>
<protein>
    <submittedName>
        <fullName evidence="1">Uncharacterized protein</fullName>
    </submittedName>
</protein>
<dbReference type="Proteomes" id="UP000013964">
    <property type="component" value="Chromosome"/>
</dbReference>
<dbReference type="KEGG" id="scr:SCHRY_v1c09900"/>
<accession>R4U2G3</accession>